<sequence length="68" mass="7391">MTTTPDPEPFEYTRAGSPVAVLHEDGTDVFEIHPLPGRTLDESLAEMGTEEVLALMNSLAAALDEEDF</sequence>
<dbReference type="EMBL" id="BOOP01000048">
    <property type="protein sequence ID" value="GII42863.1"/>
    <property type="molecule type" value="Genomic_DNA"/>
</dbReference>
<evidence type="ECO:0000313" key="2">
    <source>
        <dbReference type="Proteomes" id="UP000622547"/>
    </source>
</evidence>
<dbReference type="AlphaFoldDB" id="A0A8J3UCT4"/>
<keyword evidence="2" id="KW-1185">Reference proteome</keyword>
<name>A0A8J3UCT4_9ACTN</name>
<reference evidence="1 2" key="1">
    <citation type="submission" date="2021-01" db="EMBL/GenBank/DDBJ databases">
        <title>Whole genome shotgun sequence of Planotetraspora phitsanulokensis NBRC 104273.</title>
        <authorList>
            <person name="Komaki H."/>
            <person name="Tamura T."/>
        </authorList>
    </citation>
    <scope>NUCLEOTIDE SEQUENCE [LARGE SCALE GENOMIC DNA]</scope>
    <source>
        <strain evidence="1 2">NBRC 104273</strain>
    </source>
</reference>
<proteinExistence type="predicted"/>
<comment type="caution">
    <text evidence="1">The sequence shown here is derived from an EMBL/GenBank/DDBJ whole genome shotgun (WGS) entry which is preliminary data.</text>
</comment>
<accession>A0A8J3UCT4</accession>
<organism evidence="1 2">
    <name type="scientific">Planotetraspora phitsanulokensis</name>
    <dbReference type="NCBI Taxonomy" id="575192"/>
    <lineage>
        <taxon>Bacteria</taxon>
        <taxon>Bacillati</taxon>
        <taxon>Actinomycetota</taxon>
        <taxon>Actinomycetes</taxon>
        <taxon>Streptosporangiales</taxon>
        <taxon>Streptosporangiaceae</taxon>
        <taxon>Planotetraspora</taxon>
    </lineage>
</organism>
<evidence type="ECO:0000313" key="1">
    <source>
        <dbReference type="EMBL" id="GII42863.1"/>
    </source>
</evidence>
<gene>
    <name evidence="1" type="ORF">Pph01_78660</name>
</gene>
<dbReference type="Proteomes" id="UP000622547">
    <property type="component" value="Unassembled WGS sequence"/>
</dbReference>
<dbReference type="RefSeq" id="WP_204078276.1">
    <property type="nucleotide sequence ID" value="NZ_BAABHI010000078.1"/>
</dbReference>
<protein>
    <submittedName>
        <fullName evidence="1">Uncharacterized protein</fullName>
    </submittedName>
</protein>